<sequence length="65" mass="7126">YILASRSVSATNDIGEPSEFRSLKSNAKEVPVVSLLASALYLGLRKQVRQSARTRILFDLNSSSN</sequence>
<proteinExistence type="predicted"/>
<accession>A0A9N9GI68</accession>
<evidence type="ECO:0000313" key="1">
    <source>
        <dbReference type="EMBL" id="CAG8612204.1"/>
    </source>
</evidence>
<feature type="non-terminal residue" evidence="1">
    <location>
        <position position="1"/>
    </location>
</feature>
<keyword evidence="2" id="KW-1185">Reference proteome</keyword>
<dbReference type="EMBL" id="CAJVPI010001427">
    <property type="protein sequence ID" value="CAG8612204.1"/>
    <property type="molecule type" value="Genomic_DNA"/>
</dbReference>
<reference evidence="1" key="1">
    <citation type="submission" date="2021-06" db="EMBL/GenBank/DDBJ databases">
        <authorList>
            <person name="Kallberg Y."/>
            <person name="Tangrot J."/>
            <person name="Rosling A."/>
        </authorList>
    </citation>
    <scope>NUCLEOTIDE SEQUENCE</scope>
    <source>
        <strain evidence="1">BR232B</strain>
    </source>
</reference>
<gene>
    <name evidence="1" type="ORF">PBRASI_LOCUS8234</name>
</gene>
<protein>
    <submittedName>
        <fullName evidence="1">1794_t:CDS:1</fullName>
    </submittedName>
</protein>
<name>A0A9N9GI68_9GLOM</name>
<evidence type="ECO:0000313" key="2">
    <source>
        <dbReference type="Proteomes" id="UP000789739"/>
    </source>
</evidence>
<dbReference type="Proteomes" id="UP000789739">
    <property type="component" value="Unassembled WGS sequence"/>
</dbReference>
<dbReference type="AlphaFoldDB" id="A0A9N9GI68"/>
<comment type="caution">
    <text evidence="1">The sequence shown here is derived from an EMBL/GenBank/DDBJ whole genome shotgun (WGS) entry which is preliminary data.</text>
</comment>
<organism evidence="1 2">
    <name type="scientific">Paraglomus brasilianum</name>
    <dbReference type="NCBI Taxonomy" id="144538"/>
    <lineage>
        <taxon>Eukaryota</taxon>
        <taxon>Fungi</taxon>
        <taxon>Fungi incertae sedis</taxon>
        <taxon>Mucoromycota</taxon>
        <taxon>Glomeromycotina</taxon>
        <taxon>Glomeromycetes</taxon>
        <taxon>Paraglomerales</taxon>
        <taxon>Paraglomeraceae</taxon>
        <taxon>Paraglomus</taxon>
    </lineage>
</organism>